<dbReference type="Gene3D" id="2.60.120.10">
    <property type="entry name" value="Jelly Rolls"/>
    <property type="match status" value="1"/>
</dbReference>
<dbReference type="Proteomes" id="UP001363151">
    <property type="component" value="Unassembled WGS sequence"/>
</dbReference>
<evidence type="ECO:0000313" key="1">
    <source>
        <dbReference type="EMBL" id="KAK7241823.1"/>
    </source>
</evidence>
<sequence length="248" mass="26129">MDKSRWRACMAAVRDGDEADALAAVAFWAREAPRVDRASLATATATLLTALRRPEPALERAAAAALGAIAETPALGDDLAAIVEPFARAQCGRVPANAADGARRAAASSRARRRRAPPLGALAAAERRRADAAGEAAAFYAAKIPLADHLPELDDDVAAAARALNLEPANAPLFTVAGLDAHPFSDAFLADPGLRCDCLDVVVGAGDALYVPAGWWPRSRRRAVRVILNFWRDLHPAKTRDAEDDDGG</sequence>
<reference evidence="1 2" key="1">
    <citation type="submission" date="2024-03" db="EMBL/GenBank/DDBJ databases">
        <title>Aureococcus anophagefferens CCMP1851 and Kratosvirus quantuckense: Draft genome of a second virus-susceptible host strain in the model system.</title>
        <authorList>
            <person name="Chase E."/>
            <person name="Truchon A.R."/>
            <person name="Schepens W."/>
            <person name="Wilhelm S.W."/>
        </authorList>
    </citation>
    <scope>NUCLEOTIDE SEQUENCE [LARGE SCALE GENOMIC DNA]</scope>
    <source>
        <strain evidence="1 2">CCMP1851</strain>
    </source>
</reference>
<accession>A0ABR1FZX9</accession>
<evidence type="ECO:0000313" key="2">
    <source>
        <dbReference type="Proteomes" id="UP001363151"/>
    </source>
</evidence>
<name>A0ABR1FZX9_AURAN</name>
<proteinExistence type="predicted"/>
<gene>
    <name evidence="1" type="ORF">SO694_00019174</name>
</gene>
<comment type="caution">
    <text evidence="1">The sequence shown here is derived from an EMBL/GenBank/DDBJ whole genome shotgun (WGS) entry which is preliminary data.</text>
</comment>
<dbReference type="InterPro" id="IPR014710">
    <property type="entry name" value="RmlC-like_jellyroll"/>
</dbReference>
<evidence type="ECO:0008006" key="3">
    <source>
        <dbReference type="Google" id="ProtNLM"/>
    </source>
</evidence>
<organism evidence="1 2">
    <name type="scientific">Aureococcus anophagefferens</name>
    <name type="common">Harmful bloom alga</name>
    <dbReference type="NCBI Taxonomy" id="44056"/>
    <lineage>
        <taxon>Eukaryota</taxon>
        <taxon>Sar</taxon>
        <taxon>Stramenopiles</taxon>
        <taxon>Ochrophyta</taxon>
        <taxon>Pelagophyceae</taxon>
        <taxon>Pelagomonadales</taxon>
        <taxon>Pelagomonadaceae</taxon>
        <taxon>Aureococcus</taxon>
    </lineage>
</organism>
<dbReference type="SUPFAM" id="SSF51197">
    <property type="entry name" value="Clavaminate synthase-like"/>
    <property type="match status" value="1"/>
</dbReference>
<keyword evidence="2" id="KW-1185">Reference proteome</keyword>
<protein>
    <recommendedName>
        <fullName evidence="3">Cupin-like domain-containing protein</fullName>
    </recommendedName>
</protein>
<dbReference type="EMBL" id="JBBJCI010000152">
    <property type="protein sequence ID" value="KAK7241823.1"/>
    <property type="molecule type" value="Genomic_DNA"/>
</dbReference>